<keyword evidence="9" id="KW-1185">Reference proteome</keyword>
<feature type="compositionally biased region" description="Basic residues" evidence="6">
    <location>
        <begin position="26"/>
        <end position="41"/>
    </location>
</feature>
<dbReference type="EMBL" id="MU003803">
    <property type="protein sequence ID" value="KAF2720098.1"/>
    <property type="molecule type" value="Genomic_DNA"/>
</dbReference>
<feature type="compositionally biased region" description="Basic and acidic residues" evidence="6">
    <location>
        <begin position="462"/>
        <end position="472"/>
    </location>
</feature>
<evidence type="ECO:0000256" key="3">
    <source>
        <dbReference type="ARBA" id="ARBA00022692"/>
    </source>
</evidence>
<dbReference type="Gene3D" id="1.20.58.340">
    <property type="entry name" value="Magnesium transport protein CorA, transmembrane region"/>
    <property type="match status" value="2"/>
</dbReference>
<feature type="region of interest" description="Disordered" evidence="6">
    <location>
        <begin position="215"/>
        <end position="284"/>
    </location>
</feature>
<dbReference type="InterPro" id="IPR002523">
    <property type="entry name" value="MgTranspt_CorA/ZnTranspt_ZntB"/>
</dbReference>
<feature type="region of interest" description="Disordered" evidence="6">
    <location>
        <begin position="417"/>
        <end position="495"/>
    </location>
</feature>
<dbReference type="FunFam" id="1.20.58.340:FF:000008">
    <property type="entry name" value="CorA family metal ion transporter"/>
    <property type="match status" value="1"/>
</dbReference>
<feature type="compositionally biased region" description="Acidic residues" evidence="6">
    <location>
        <begin position="418"/>
        <end position="429"/>
    </location>
</feature>
<feature type="region of interest" description="Disordered" evidence="6">
    <location>
        <begin position="1"/>
        <end position="203"/>
    </location>
</feature>
<feature type="compositionally biased region" description="Polar residues" evidence="6">
    <location>
        <begin position="63"/>
        <end position="87"/>
    </location>
</feature>
<evidence type="ECO:0000256" key="4">
    <source>
        <dbReference type="ARBA" id="ARBA00022989"/>
    </source>
</evidence>
<comment type="similarity">
    <text evidence="2">Belongs to the CorA metal ion transporter (MIT) (TC 1.A.35) family.</text>
</comment>
<feature type="compositionally biased region" description="Basic and acidic residues" evidence="6">
    <location>
        <begin position="139"/>
        <end position="151"/>
    </location>
</feature>
<accession>A0A9P4Q6A6</accession>
<evidence type="ECO:0000256" key="7">
    <source>
        <dbReference type="SAM" id="Phobius"/>
    </source>
</evidence>
<dbReference type="GO" id="GO:0000329">
    <property type="term" value="C:fungal-type vacuole membrane"/>
    <property type="evidence" value="ECO:0007669"/>
    <property type="project" value="TreeGrafter"/>
</dbReference>
<dbReference type="GO" id="GO:0015095">
    <property type="term" value="F:magnesium ion transmembrane transporter activity"/>
    <property type="evidence" value="ECO:0007669"/>
    <property type="project" value="InterPro"/>
</dbReference>
<feature type="compositionally biased region" description="Polar residues" evidence="6">
    <location>
        <begin position="476"/>
        <end position="485"/>
    </location>
</feature>
<organism evidence="8 9">
    <name type="scientific">Polychaeton citri CBS 116435</name>
    <dbReference type="NCBI Taxonomy" id="1314669"/>
    <lineage>
        <taxon>Eukaryota</taxon>
        <taxon>Fungi</taxon>
        <taxon>Dikarya</taxon>
        <taxon>Ascomycota</taxon>
        <taxon>Pezizomycotina</taxon>
        <taxon>Dothideomycetes</taxon>
        <taxon>Dothideomycetidae</taxon>
        <taxon>Capnodiales</taxon>
        <taxon>Capnodiaceae</taxon>
        <taxon>Polychaeton</taxon>
    </lineage>
</organism>
<proteinExistence type="inferred from homology"/>
<sequence length="869" mass="99031">MASRDQDLSRISGPTQNGAQNEAAPKKKRHRAGKKHRKGRRQSFIAPSEATEEGTDIERFRSTARTTTQQASLYRLQSGNRSNTSLESEALLDHRDQEPVRQRRQSIQHGFTRPSLPFQRHNHTRHSAGSTPRLATHNRGHDDEDNVRNTNDRTPLLGRSLKNTSLENNRPSSSGYGSNSARPKAHRQPSTHSNSGVRRKLPSNNVEIANHKFAQDDEDIHDVNNPPSMPGSPVLGSLDDVMINDLSPKADRGRDAVIDIDPMDDDERRHSSSSPESKRRRSTIAELAERDVCFPGEVDMSEIAEEDEEVRSRAGSSRPRRRRARVWPDLDIMDEWSREEKEQRTQEQIRAKKMVEPVMIEGRLRRSKPVWHREEDDAPFRFTYFNEMLDETIHARTISDLCQDGATFRDLFLPDPVELSDDSEDEDDMASSQTLHRPSLIALNGRLAAEQSRQPSVAVGDSGKKTSSEESKLPTGANTPRSQAPTPLAKPHMNRASKRFGPRPTFWLDVLSPTEMEMKVLAKAFGIHQLTIEDILMEEPREKVELFQSYYFVNYRSFEQDENNVDYMEPINMYVVVFRDGVITFHHSQTPHPANVRRRIRQLNDYMSPTADWISYAIIDDITDVYAPLVQQIEQEVDDIDDEILYMHQNTADENLSKQMKESAEKTKRKTKTWLGRVLRRNNEPKPENQGDMGAEKAEGERTAGESGGDMLRRVGECRKKVMGLYRLLGNKADVIKGFAKRCNEHWEVAPRSEIGLYLGDIQDHIVTMTGNLSHYENLLSRAHSNYLAQINIRMNERAEQTADVLGKLTVLGTIVLPMNIVTGMWGMNVWVPGQEYEGDLAWFWSITAGLLLFGFTCFFIAKRVYGIV</sequence>
<comment type="subcellular location">
    <subcellularLocation>
        <location evidence="1">Membrane</location>
        <topology evidence="1">Multi-pass membrane protein</topology>
    </subcellularLocation>
</comment>
<name>A0A9P4Q6A6_9PEZI</name>
<dbReference type="InterPro" id="IPR044089">
    <property type="entry name" value="Alr1-like"/>
</dbReference>
<dbReference type="AlphaFoldDB" id="A0A9P4Q6A6"/>
<evidence type="ECO:0000313" key="9">
    <source>
        <dbReference type="Proteomes" id="UP000799441"/>
    </source>
</evidence>
<feature type="compositionally biased region" description="Basic and acidic residues" evidence="6">
    <location>
        <begin position="248"/>
        <end position="257"/>
    </location>
</feature>
<dbReference type="PANTHER" id="PTHR21535:SF51">
    <property type="entry name" value="MANGANESE RESISTANCE PROTEIN MNR2"/>
    <property type="match status" value="1"/>
</dbReference>
<dbReference type="InterPro" id="IPR045861">
    <property type="entry name" value="CorA_cytoplasmic_dom"/>
</dbReference>
<feature type="transmembrane region" description="Helical" evidence="7">
    <location>
        <begin position="842"/>
        <end position="862"/>
    </location>
</feature>
<dbReference type="InterPro" id="IPR045863">
    <property type="entry name" value="CorA_TM1_TM2"/>
</dbReference>
<keyword evidence="4 7" id="KW-1133">Transmembrane helix</keyword>
<evidence type="ECO:0000256" key="1">
    <source>
        <dbReference type="ARBA" id="ARBA00004141"/>
    </source>
</evidence>
<evidence type="ECO:0000256" key="5">
    <source>
        <dbReference type="ARBA" id="ARBA00023136"/>
    </source>
</evidence>
<dbReference type="Gene3D" id="3.30.460.20">
    <property type="entry name" value="CorA soluble domain-like"/>
    <property type="match status" value="1"/>
</dbReference>
<evidence type="ECO:0000313" key="8">
    <source>
        <dbReference type="EMBL" id="KAF2720098.1"/>
    </source>
</evidence>
<feature type="region of interest" description="Disordered" evidence="6">
    <location>
        <begin position="680"/>
        <end position="709"/>
    </location>
</feature>
<comment type="caution">
    <text evidence="8">The sequence shown here is derived from an EMBL/GenBank/DDBJ whole genome shotgun (WGS) entry which is preliminary data.</text>
</comment>
<dbReference type="Pfam" id="PF01544">
    <property type="entry name" value="CorA"/>
    <property type="match status" value="1"/>
</dbReference>
<evidence type="ECO:0000256" key="2">
    <source>
        <dbReference type="ARBA" id="ARBA00009765"/>
    </source>
</evidence>
<dbReference type="SUPFAM" id="SSF144083">
    <property type="entry name" value="Magnesium transport protein CorA, transmembrane region"/>
    <property type="match status" value="1"/>
</dbReference>
<dbReference type="PANTHER" id="PTHR21535">
    <property type="entry name" value="MAGNESIUM AND COBALT TRANSPORT PROTEIN/MITOCHONDRIAL IMPORT INNER MEMBRANE TRANSLOCASE SUBUNIT TIM8"/>
    <property type="match status" value="1"/>
</dbReference>
<feature type="compositionally biased region" description="Basic and acidic residues" evidence="6">
    <location>
        <begin position="681"/>
        <end position="704"/>
    </location>
</feature>
<feature type="compositionally biased region" description="Polar residues" evidence="6">
    <location>
        <begin position="190"/>
        <end position="203"/>
    </location>
</feature>
<dbReference type="OrthoDB" id="29879at2759"/>
<gene>
    <name evidence="8" type="ORF">K431DRAFT_321281</name>
</gene>
<keyword evidence="5 7" id="KW-0472">Membrane</keyword>
<keyword evidence="3 7" id="KW-0812">Transmembrane</keyword>
<reference evidence="8" key="1">
    <citation type="journal article" date="2020" name="Stud. Mycol.">
        <title>101 Dothideomycetes genomes: a test case for predicting lifestyles and emergence of pathogens.</title>
        <authorList>
            <person name="Haridas S."/>
            <person name="Albert R."/>
            <person name="Binder M."/>
            <person name="Bloem J."/>
            <person name="Labutti K."/>
            <person name="Salamov A."/>
            <person name="Andreopoulos B."/>
            <person name="Baker S."/>
            <person name="Barry K."/>
            <person name="Bills G."/>
            <person name="Bluhm B."/>
            <person name="Cannon C."/>
            <person name="Castanera R."/>
            <person name="Culley D."/>
            <person name="Daum C."/>
            <person name="Ezra D."/>
            <person name="Gonzalez J."/>
            <person name="Henrissat B."/>
            <person name="Kuo A."/>
            <person name="Liang C."/>
            <person name="Lipzen A."/>
            <person name="Lutzoni F."/>
            <person name="Magnuson J."/>
            <person name="Mondo S."/>
            <person name="Nolan M."/>
            <person name="Ohm R."/>
            <person name="Pangilinan J."/>
            <person name="Park H.-J."/>
            <person name="Ramirez L."/>
            <person name="Alfaro M."/>
            <person name="Sun H."/>
            <person name="Tritt A."/>
            <person name="Yoshinaga Y."/>
            <person name="Zwiers L.-H."/>
            <person name="Turgeon B."/>
            <person name="Goodwin S."/>
            <person name="Spatafora J."/>
            <person name="Crous P."/>
            <person name="Grigoriev I."/>
        </authorList>
    </citation>
    <scope>NUCLEOTIDE SEQUENCE</scope>
    <source>
        <strain evidence="8">CBS 116435</strain>
    </source>
</reference>
<evidence type="ECO:0000256" key="6">
    <source>
        <dbReference type="SAM" id="MobiDB-lite"/>
    </source>
</evidence>
<protein>
    <submittedName>
        <fullName evidence="8">Cora-domain-containing protein</fullName>
    </submittedName>
</protein>
<feature type="compositionally biased region" description="Basic and acidic residues" evidence="6">
    <location>
        <begin position="91"/>
        <end position="101"/>
    </location>
</feature>
<feature type="compositionally biased region" description="Polar residues" evidence="6">
    <location>
        <begin position="161"/>
        <end position="181"/>
    </location>
</feature>
<dbReference type="SUPFAM" id="SSF143865">
    <property type="entry name" value="CorA soluble domain-like"/>
    <property type="match status" value="1"/>
</dbReference>
<dbReference type="Proteomes" id="UP000799441">
    <property type="component" value="Unassembled WGS sequence"/>
</dbReference>
<dbReference type="CDD" id="cd12829">
    <property type="entry name" value="Alr1p-like"/>
    <property type="match status" value="1"/>
</dbReference>
<dbReference type="GO" id="GO:0010961">
    <property type="term" value="P:intracellular magnesium ion homeostasis"/>
    <property type="evidence" value="ECO:0007669"/>
    <property type="project" value="TreeGrafter"/>
</dbReference>